<gene>
    <name evidence="4" type="ORF">DGAL_LOCUS7984</name>
</gene>
<feature type="compositionally biased region" description="Basic and acidic residues" evidence="2">
    <location>
        <begin position="437"/>
        <end position="458"/>
    </location>
</feature>
<dbReference type="InterPro" id="IPR000571">
    <property type="entry name" value="Znf_CCCH"/>
</dbReference>
<dbReference type="GO" id="GO:0000785">
    <property type="term" value="C:chromatin"/>
    <property type="evidence" value="ECO:0007669"/>
    <property type="project" value="TreeGrafter"/>
</dbReference>
<feature type="zinc finger region" description="C3H1-type" evidence="1">
    <location>
        <begin position="1173"/>
        <end position="1192"/>
    </location>
</feature>
<feature type="compositionally biased region" description="Basic and acidic residues" evidence="2">
    <location>
        <begin position="415"/>
        <end position="430"/>
    </location>
</feature>
<protein>
    <recommendedName>
        <fullName evidence="3">C3H1-type domain-containing protein</fullName>
    </recommendedName>
</protein>
<keyword evidence="5" id="KW-1185">Reference proteome</keyword>
<dbReference type="GO" id="GO:0072357">
    <property type="term" value="C:PTW/PP1 phosphatase complex"/>
    <property type="evidence" value="ECO:0007669"/>
    <property type="project" value="TreeGrafter"/>
</dbReference>
<evidence type="ECO:0000256" key="2">
    <source>
        <dbReference type="SAM" id="MobiDB-lite"/>
    </source>
</evidence>
<dbReference type="OrthoDB" id="2138378at2759"/>
<keyword evidence="1" id="KW-0862">Zinc</keyword>
<feature type="region of interest" description="Disordered" evidence="2">
    <location>
        <begin position="711"/>
        <end position="806"/>
    </location>
</feature>
<comment type="caution">
    <text evidence="4">The sequence shown here is derived from an EMBL/GenBank/DDBJ whole genome shotgun (WGS) entry which is preliminary data.</text>
</comment>
<evidence type="ECO:0000259" key="3">
    <source>
        <dbReference type="PROSITE" id="PS50103"/>
    </source>
</evidence>
<feature type="compositionally biased region" description="Gly residues" evidence="2">
    <location>
        <begin position="1055"/>
        <end position="1071"/>
    </location>
</feature>
<dbReference type="PANTHER" id="PTHR46557:SF1">
    <property type="entry name" value="SERINE_THREONINE-PROTEIN PHOSPHATASE 1 REGULATORY SUBUNIT 10"/>
    <property type="match status" value="1"/>
</dbReference>
<feature type="region of interest" description="Disordered" evidence="2">
    <location>
        <begin position="983"/>
        <end position="1180"/>
    </location>
</feature>
<organism evidence="4 5">
    <name type="scientific">Daphnia galeata</name>
    <dbReference type="NCBI Taxonomy" id="27404"/>
    <lineage>
        <taxon>Eukaryota</taxon>
        <taxon>Metazoa</taxon>
        <taxon>Ecdysozoa</taxon>
        <taxon>Arthropoda</taxon>
        <taxon>Crustacea</taxon>
        <taxon>Branchiopoda</taxon>
        <taxon>Diplostraca</taxon>
        <taxon>Cladocera</taxon>
        <taxon>Anomopoda</taxon>
        <taxon>Daphniidae</taxon>
        <taxon>Daphnia</taxon>
    </lineage>
</organism>
<feature type="region of interest" description="Disordered" evidence="2">
    <location>
        <begin position="641"/>
        <end position="686"/>
    </location>
</feature>
<keyword evidence="1" id="KW-0863">Zinc-finger</keyword>
<reference evidence="4" key="1">
    <citation type="submission" date="2021-11" db="EMBL/GenBank/DDBJ databases">
        <authorList>
            <person name="Schell T."/>
        </authorList>
    </citation>
    <scope>NUCLEOTIDE SEQUENCE</scope>
    <source>
        <strain evidence="4">M5</strain>
    </source>
</reference>
<dbReference type="GO" id="GO:0008270">
    <property type="term" value="F:zinc ion binding"/>
    <property type="evidence" value="ECO:0007669"/>
    <property type="project" value="UniProtKB-KW"/>
</dbReference>
<feature type="compositionally biased region" description="Basic and acidic residues" evidence="2">
    <location>
        <begin position="717"/>
        <end position="726"/>
    </location>
</feature>
<proteinExistence type="predicted"/>
<evidence type="ECO:0000313" key="5">
    <source>
        <dbReference type="Proteomes" id="UP000789390"/>
    </source>
</evidence>
<feature type="compositionally biased region" description="Basic and acidic residues" evidence="2">
    <location>
        <begin position="471"/>
        <end position="481"/>
    </location>
</feature>
<feature type="compositionally biased region" description="Basic and acidic residues" evidence="2">
    <location>
        <begin position="369"/>
        <end position="407"/>
    </location>
</feature>
<sequence length="1192" mass="131842">MPRIDPLDLLNCLGVLLSTDGGIKGPGEVVRVARLMLRFSKKLVSKCIYIHVLKATPHELLDQFLNEQGAYYLLLKWLTEALQTRNTPLLTEMLELVQLLPMSEVRLKDDAVTGLIRSLFPYNDLSQMMHSIAQEYNDQNCRNLAAQFWARWCATPNKPEEFTMSQESILPDDMDLSIYAPDTTSASYGDQLGINMGEDVGMTMGNLSTLDINSCAPYMENNDYYNLNHFEPVAMNNNISHDNHQVYMDGASNYPNEPLHQQTQQLQQQHQQVLIPGPLEVNNQLLSTSTTAVWPTTNSVPIIVPSTIQEQPVTNDETAMAKPNEIVSGLPVLKIKVSKAGTYVVNSTNNPVESKEETNVTQPVGDQIAETKEKEKSKEKEKEKLKERKREKDKKTSSSSSKTKEESSSSSKSSSDSKKRDKERERDRSKSSSSLSRDSKYSSSSKDRNKNIKDDSRKEKPKIKASPRSESQIKEAKQAEKNRETLAAIKAMSPVVKLAKIPRKKVEEITAISAEASGTSATEMLDKLAPRPKTVKTFNSKFRSTGLVEEPGKSPPIGNKKLGAASPSADKKSPSVKRTGSIDGLLPPADKKMKAVDDTAISAAVAAVMKKTASDIKPAVKLISARPRPLLQDSSLFMDALEAGSKTSTEPRKRKRSAKDGPELPPPPPTIVPIKQESPATPPVILAGPVVAPSEETSPIPMKPMFNFYQDTLETDGGTKEEEKADTAVASTDTKETKEECPESPSAEKEVRVKMEVDVEENEEANSRDSSKTDMAGEESPPSQSDSGKPKGVLVLHAHQKKRPKKVLQWRPEEELEMHHYFELDETERVNVNKLLFGEMKQAEKEREKQSILMSKTMVEEPEVEENPWRGLFPIDNLEDRVIFGENSQERDIQAARESSTLQALYFKGQLLPDSPIEADPEVPLERTDSAPTVIPLDDVTGNPESVYDHRHLPWPEPKTTRPPNMLPFSGPHHAPIPAPYQPHHQPVHQQQYSGPGYRSGPPAGPGPIDPYYADHGPIHDDHYGHGGLGDIPLHEGHVDIPHHGGPPMHHHPGGGRGIPPGPRGDGGGTWMAGDGSIYPDHDVSQRYNDGPPQHRDGPPHHREGFHHHREREHTHPRDRGGHGYNDMMGGPNSGFMSHPRGMGMDGPRPRFHGPPRGGGGSRGGPPPSARGGPSNQPCWHFMRGFCRLENR</sequence>
<evidence type="ECO:0000313" key="4">
    <source>
        <dbReference type="EMBL" id="CAH0105028.1"/>
    </source>
</evidence>
<dbReference type="Proteomes" id="UP000789390">
    <property type="component" value="Unassembled WGS sequence"/>
</dbReference>
<name>A0A8J2WMZ3_9CRUS</name>
<feature type="compositionally biased region" description="Basic and acidic residues" evidence="2">
    <location>
        <begin position="733"/>
        <end position="757"/>
    </location>
</feature>
<feature type="compositionally biased region" description="Basic and acidic residues" evidence="2">
    <location>
        <begin position="1112"/>
        <end position="1122"/>
    </location>
</feature>
<dbReference type="AlphaFoldDB" id="A0A8J2WMZ3"/>
<dbReference type="PANTHER" id="PTHR46557">
    <property type="entry name" value="SERINE/THREONINE-PROTEIN PHOSPHATASE 1 REGULATORY SUBUNIT 10-RELATED"/>
    <property type="match status" value="1"/>
</dbReference>
<keyword evidence="1" id="KW-0479">Metal-binding</keyword>
<evidence type="ECO:0000256" key="1">
    <source>
        <dbReference type="PROSITE-ProRule" id="PRU00723"/>
    </source>
</evidence>
<dbReference type="EMBL" id="CAKKLH010000168">
    <property type="protein sequence ID" value="CAH0105028.1"/>
    <property type="molecule type" value="Genomic_DNA"/>
</dbReference>
<feature type="compositionally biased region" description="Basic and acidic residues" evidence="2">
    <location>
        <begin position="1093"/>
        <end position="1103"/>
    </location>
</feature>
<feature type="region of interest" description="Disordered" evidence="2">
    <location>
        <begin position="536"/>
        <end position="593"/>
    </location>
</feature>
<feature type="domain" description="C3H1-type" evidence="3">
    <location>
        <begin position="1173"/>
        <end position="1192"/>
    </location>
</feature>
<feature type="compositionally biased region" description="Low complexity" evidence="2">
    <location>
        <begin position="983"/>
        <end position="993"/>
    </location>
</feature>
<dbReference type="GO" id="GO:0008157">
    <property type="term" value="F:protein phosphatase 1 binding"/>
    <property type="evidence" value="ECO:0007669"/>
    <property type="project" value="TreeGrafter"/>
</dbReference>
<feature type="compositionally biased region" description="Basic and acidic residues" evidence="2">
    <location>
        <begin position="1033"/>
        <end position="1043"/>
    </location>
</feature>
<feature type="region of interest" description="Disordered" evidence="2">
    <location>
        <begin position="347"/>
        <end position="481"/>
    </location>
</feature>
<dbReference type="PROSITE" id="PS50103">
    <property type="entry name" value="ZF_C3H1"/>
    <property type="match status" value="1"/>
</dbReference>
<accession>A0A8J2WMZ3</accession>